<keyword evidence="1" id="KW-0812">Transmembrane</keyword>
<keyword evidence="1" id="KW-1133">Transmembrane helix</keyword>
<dbReference type="InterPro" id="IPR009057">
    <property type="entry name" value="Homeodomain-like_sf"/>
</dbReference>
<dbReference type="Pfam" id="PF13412">
    <property type="entry name" value="HTH_24"/>
    <property type="match status" value="1"/>
</dbReference>
<dbReference type="AlphaFoldDB" id="A0ABD8A7E9"/>
<evidence type="ECO:0000313" key="2">
    <source>
        <dbReference type="EMBL" id="WOX55085.1"/>
    </source>
</evidence>
<dbReference type="EMBL" id="CP137641">
    <property type="protein sequence ID" value="WOX55085.1"/>
    <property type="molecule type" value="Genomic_DNA"/>
</dbReference>
<protein>
    <submittedName>
        <fullName evidence="2">Winged helix-turn-helix transcriptional regulator</fullName>
    </submittedName>
</protein>
<dbReference type="SUPFAM" id="SSF46689">
    <property type="entry name" value="Homeodomain-like"/>
    <property type="match status" value="1"/>
</dbReference>
<dbReference type="Proteomes" id="UP001626603">
    <property type="component" value="Chromosome"/>
</dbReference>
<organism evidence="2 3">
    <name type="scientific">Methanoculleus palmolei</name>
    <dbReference type="NCBI Taxonomy" id="72612"/>
    <lineage>
        <taxon>Archaea</taxon>
        <taxon>Methanobacteriati</taxon>
        <taxon>Methanobacteriota</taxon>
        <taxon>Stenosarchaea group</taxon>
        <taxon>Methanomicrobia</taxon>
        <taxon>Methanomicrobiales</taxon>
        <taxon>Methanomicrobiaceae</taxon>
        <taxon>Methanoculleus</taxon>
    </lineage>
</organism>
<keyword evidence="1" id="KW-0472">Membrane</keyword>
<proteinExistence type="predicted"/>
<evidence type="ECO:0000256" key="1">
    <source>
        <dbReference type="SAM" id="Phobius"/>
    </source>
</evidence>
<name>A0ABD8A7E9_9EURY</name>
<accession>A0ABD8A7E9</accession>
<feature type="transmembrane region" description="Helical" evidence="1">
    <location>
        <begin position="73"/>
        <end position="91"/>
    </location>
</feature>
<sequence length="101" mass="11435">MQSNLDKGDMDRANDEFVQLARKYNLNPPMLKEIVILRNRGMNNAQIAQHLGVNRNTVNKYVNTLDQMDQEELIKLLGLICLIGAGAYLFLQFLKSLGGNQ</sequence>
<gene>
    <name evidence="2" type="ORF">R6Y95_06305</name>
</gene>
<keyword evidence="3" id="KW-1185">Reference proteome</keyword>
<reference evidence="2 3" key="1">
    <citation type="submission" date="2023-10" db="EMBL/GenBank/DDBJ databases">
        <title>The complete genome sequence of Methanoculleus palmolei DSM 4273.</title>
        <authorList>
            <person name="Lai S.-J."/>
            <person name="You Y.-T."/>
            <person name="Chen S.-C."/>
        </authorList>
    </citation>
    <scope>NUCLEOTIDE SEQUENCE [LARGE SCALE GENOMIC DNA]</scope>
    <source>
        <strain evidence="2 3">DSM 4273</strain>
    </source>
</reference>
<evidence type="ECO:0000313" key="3">
    <source>
        <dbReference type="Proteomes" id="UP001626603"/>
    </source>
</evidence>
<dbReference type="Gene3D" id="1.10.10.60">
    <property type="entry name" value="Homeodomain-like"/>
    <property type="match status" value="1"/>
</dbReference>